<dbReference type="AlphaFoldDB" id="A0A2H0BSV2"/>
<comment type="caution">
    <text evidence="1">The sequence shown here is derived from an EMBL/GenBank/DDBJ whole genome shotgun (WGS) entry which is preliminary data.</text>
</comment>
<dbReference type="Proteomes" id="UP000231581">
    <property type="component" value="Unassembled WGS sequence"/>
</dbReference>
<dbReference type="EMBL" id="PCSZ01000038">
    <property type="protein sequence ID" value="PIP60721.1"/>
    <property type="molecule type" value="Genomic_DNA"/>
</dbReference>
<organism evidence="1 2">
    <name type="scientific">Candidatus Uhrbacteria bacterium CG22_combo_CG10-13_8_21_14_all_47_17</name>
    <dbReference type="NCBI Taxonomy" id="1975041"/>
    <lineage>
        <taxon>Bacteria</taxon>
        <taxon>Candidatus Uhriibacteriota</taxon>
    </lineage>
</organism>
<protein>
    <recommendedName>
        <fullName evidence="3">HIT domain-containing protein</fullName>
    </recommendedName>
</protein>
<name>A0A2H0BSV2_9BACT</name>
<gene>
    <name evidence="1" type="ORF">COX00_01685</name>
</gene>
<accession>A0A2H0BSV2</accession>
<dbReference type="InterPro" id="IPR036265">
    <property type="entry name" value="HIT-like_sf"/>
</dbReference>
<dbReference type="Gene3D" id="3.30.428.10">
    <property type="entry name" value="HIT-like"/>
    <property type="match status" value="1"/>
</dbReference>
<evidence type="ECO:0000313" key="2">
    <source>
        <dbReference type="Proteomes" id="UP000231581"/>
    </source>
</evidence>
<sequence>MTSDILKIDGLTPHQVLTLSRVRGFKQYLNMLERYQNGVCVFCDPLGPKNRVIHEVAGWRMWENPFPSPGSELHLVLAPVRHISTESLPSARDFIAVGELFEWAKLEYGKKRLIGGGILMRFGSPEYNAGTVLHLHVNIIIPDLKSELRLPLVKDPGSTLRGYKRLAVFEKLRIGIHLTNLSSEERLLLEEDLDELQRELEKLTM</sequence>
<proteinExistence type="predicted"/>
<evidence type="ECO:0008006" key="3">
    <source>
        <dbReference type="Google" id="ProtNLM"/>
    </source>
</evidence>
<reference evidence="1 2" key="1">
    <citation type="submission" date="2017-09" db="EMBL/GenBank/DDBJ databases">
        <title>Depth-based differentiation of microbial function through sediment-hosted aquifers and enrichment of novel symbionts in the deep terrestrial subsurface.</title>
        <authorList>
            <person name="Probst A.J."/>
            <person name="Ladd B."/>
            <person name="Jarett J.K."/>
            <person name="Geller-Mcgrath D.E."/>
            <person name="Sieber C.M."/>
            <person name="Emerson J.B."/>
            <person name="Anantharaman K."/>
            <person name="Thomas B.C."/>
            <person name="Malmstrom R."/>
            <person name="Stieglmeier M."/>
            <person name="Klingl A."/>
            <person name="Woyke T."/>
            <person name="Ryan C.M."/>
            <person name="Banfield J.F."/>
        </authorList>
    </citation>
    <scope>NUCLEOTIDE SEQUENCE [LARGE SCALE GENOMIC DNA]</scope>
    <source>
        <strain evidence="1">CG22_combo_CG10-13_8_21_14_all_47_17</strain>
    </source>
</reference>
<dbReference type="SUPFAM" id="SSF54197">
    <property type="entry name" value="HIT-like"/>
    <property type="match status" value="1"/>
</dbReference>
<evidence type="ECO:0000313" key="1">
    <source>
        <dbReference type="EMBL" id="PIP60721.1"/>
    </source>
</evidence>